<evidence type="ECO:0000259" key="4">
    <source>
        <dbReference type="Pfam" id="PF00535"/>
    </source>
</evidence>
<dbReference type="PANTHER" id="PTHR43685:SF5">
    <property type="entry name" value="GLYCOSYLTRANSFERASE EPSE-RELATED"/>
    <property type="match status" value="1"/>
</dbReference>
<dbReference type="EMBL" id="NJGV01000018">
    <property type="protein sequence ID" value="OWY33355.1"/>
    <property type="molecule type" value="Genomic_DNA"/>
</dbReference>
<dbReference type="Pfam" id="PF00535">
    <property type="entry name" value="Glycos_transf_2"/>
    <property type="match status" value="1"/>
</dbReference>
<evidence type="ECO:0000313" key="6">
    <source>
        <dbReference type="Proteomes" id="UP000214747"/>
    </source>
</evidence>
<accession>A0A225SRF1</accession>
<dbReference type="CDD" id="cd00761">
    <property type="entry name" value="Glyco_tranf_GTA_type"/>
    <property type="match status" value="1"/>
</dbReference>
<comment type="caution">
    <text evidence="5">The sequence shown here is derived from an EMBL/GenBank/DDBJ whole genome shotgun (WGS) entry which is preliminary data.</text>
</comment>
<dbReference type="AlphaFoldDB" id="A0A225SRF1"/>
<dbReference type="InterPro" id="IPR050834">
    <property type="entry name" value="Glycosyltransf_2"/>
</dbReference>
<keyword evidence="6" id="KW-1185">Reference proteome</keyword>
<evidence type="ECO:0000313" key="5">
    <source>
        <dbReference type="EMBL" id="OWY33355.1"/>
    </source>
</evidence>
<feature type="domain" description="Glycosyltransferase 2-like" evidence="4">
    <location>
        <begin position="15"/>
        <end position="173"/>
    </location>
</feature>
<evidence type="ECO:0000256" key="3">
    <source>
        <dbReference type="ARBA" id="ARBA00022679"/>
    </source>
</evidence>
<evidence type="ECO:0000256" key="2">
    <source>
        <dbReference type="ARBA" id="ARBA00022676"/>
    </source>
</evidence>
<name>A0A225SRF1_9BURK</name>
<organism evidence="5 6">
    <name type="scientific">Herbaspirillum aquaticum</name>
    <dbReference type="NCBI Taxonomy" id="568783"/>
    <lineage>
        <taxon>Bacteria</taxon>
        <taxon>Pseudomonadati</taxon>
        <taxon>Pseudomonadota</taxon>
        <taxon>Betaproteobacteria</taxon>
        <taxon>Burkholderiales</taxon>
        <taxon>Oxalobacteraceae</taxon>
        <taxon>Herbaspirillum</taxon>
    </lineage>
</organism>
<dbReference type="GO" id="GO:0016757">
    <property type="term" value="F:glycosyltransferase activity"/>
    <property type="evidence" value="ECO:0007669"/>
    <property type="project" value="UniProtKB-KW"/>
</dbReference>
<dbReference type="Proteomes" id="UP000214747">
    <property type="component" value="Unassembled WGS sequence"/>
</dbReference>
<dbReference type="PANTHER" id="PTHR43685">
    <property type="entry name" value="GLYCOSYLTRANSFERASE"/>
    <property type="match status" value="1"/>
</dbReference>
<dbReference type="RefSeq" id="WP_088756169.1">
    <property type="nucleotide sequence ID" value="NZ_NJGV01000018.1"/>
</dbReference>
<reference evidence="5 6" key="1">
    <citation type="journal article" date="2010" name="Int. J. Syst. Evol. Microbiol.">
        <title>Reclassification of Herbaspirillum putei as a later heterotypic synonym of Herbaspirillum huttiense, with the description of H. huttiense subsp. huttiense subsp. nov. and H. huttiense subsp. putei subsp. nov., comb. nov., and description of Herbaspirillum aquaticum sp. nov.</title>
        <authorList>
            <person name="Dobritsa A.P."/>
            <person name="Reddy M.C."/>
            <person name="Samadpour M."/>
        </authorList>
    </citation>
    <scope>NUCLEOTIDE SEQUENCE [LARGE SCALE GENOMIC DNA]</scope>
    <source>
        <strain evidence="5 6">IEH 4430</strain>
    </source>
</reference>
<dbReference type="InterPro" id="IPR029044">
    <property type="entry name" value="Nucleotide-diphossugar_trans"/>
</dbReference>
<comment type="similarity">
    <text evidence="1">Belongs to the glycosyltransferase 2 family.</text>
</comment>
<sequence>MNSGSSLSPQGPSLSVILCVHRANPWLQEAIDSVLGQSDGDFEFLIAANACSDEFWEELQALGRGDQRIRLIRTSIGQLAFNLNVLADMARGQYLVRMDADDVCAPTRIATLRAYLANDAVDILGSAVSLIDGHGRQVGLMQFPRSQLQIVAALKRRTVFCHPAVAIRRQFLLEMRGYLGGFHSEDTDLWLRACRHGARMANLPDMLLSYRIHDGQSISSGAGYAEVSAHWLREFLSRPGWYNLQGLMIALAKTACKRLLPRSAAYKQAAEKQERKS</sequence>
<proteinExistence type="inferred from homology"/>
<evidence type="ECO:0000256" key="1">
    <source>
        <dbReference type="ARBA" id="ARBA00006739"/>
    </source>
</evidence>
<dbReference type="InterPro" id="IPR001173">
    <property type="entry name" value="Glyco_trans_2-like"/>
</dbReference>
<gene>
    <name evidence="5" type="ORF">CEJ45_16640</name>
</gene>
<keyword evidence="3 5" id="KW-0808">Transferase</keyword>
<protein>
    <submittedName>
        <fullName evidence="5">Glycosyl transferase family 2</fullName>
    </submittedName>
</protein>
<dbReference type="Gene3D" id="3.90.550.10">
    <property type="entry name" value="Spore Coat Polysaccharide Biosynthesis Protein SpsA, Chain A"/>
    <property type="match status" value="1"/>
</dbReference>
<keyword evidence="2" id="KW-0328">Glycosyltransferase</keyword>
<dbReference type="SUPFAM" id="SSF53448">
    <property type="entry name" value="Nucleotide-diphospho-sugar transferases"/>
    <property type="match status" value="1"/>
</dbReference>